<feature type="transmembrane region" description="Helical" evidence="1">
    <location>
        <begin position="156"/>
        <end position="179"/>
    </location>
</feature>
<dbReference type="InterPro" id="IPR029787">
    <property type="entry name" value="Nucleotide_cyclase"/>
</dbReference>
<evidence type="ECO:0000259" key="2">
    <source>
        <dbReference type="PROSITE" id="PS50883"/>
    </source>
</evidence>
<dbReference type="GO" id="GO:0071111">
    <property type="term" value="F:cyclic-guanylate-specific phosphodiesterase activity"/>
    <property type="evidence" value="ECO:0007669"/>
    <property type="project" value="InterPro"/>
</dbReference>
<dbReference type="Gene3D" id="6.10.340.10">
    <property type="match status" value="1"/>
</dbReference>
<keyword evidence="1" id="KW-0472">Membrane</keyword>
<evidence type="ECO:0000256" key="1">
    <source>
        <dbReference type="SAM" id="Phobius"/>
    </source>
</evidence>
<reference evidence="5" key="1">
    <citation type="submission" date="2016-04" db="EMBL/GenBank/DDBJ databases">
        <authorList>
            <person name="Evans L.H."/>
            <person name="Alamgir A."/>
            <person name="Owens N."/>
            <person name="Weber N.D."/>
            <person name="Virtaneva K."/>
            <person name="Barbian K."/>
            <person name="Babar A."/>
            <person name="Rosenke K."/>
        </authorList>
    </citation>
    <scope>NUCLEOTIDE SEQUENCE</scope>
    <source>
        <strain evidence="5">86</strain>
    </source>
</reference>
<organism evidence="5">
    <name type="scientific">uncultured Alphaproteobacteria bacterium</name>
    <dbReference type="NCBI Taxonomy" id="91750"/>
    <lineage>
        <taxon>Bacteria</taxon>
        <taxon>Pseudomonadati</taxon>
        <taxon>Pseudomonadota</taxon>
        <taxon>Alphaproteobacteria</taxon>
        <taxon>environmental samples</taxon>
    </lineage>
</organism>
<evidence type="ECO:0000259" key="3">
    <source>
        <dbReference type="PROSITE" id="PS50885"/>
    </source>
</evidence>
<name>A0A212IXF4_9PROT</name>
<dbReference type="AlphaFoldDB" id="A0A212IXF4"/>
<dbReference type="PROSITE" id="PS50885">
    <property type="entry name" value="HAMP"/>
    <property type="match status" value="1"/>
</dbReference>
<gene>
    <name evidence="5" type="ORF">KL86APRO_10179</name>
</gene>
<dbReference type="GO" id="GO:0016020">
    <property type="term" value="C:membrane"/>
    <property type="evidence" value="ECO:0007669"/>
    <property type="project" value="InterPro"/>
</dbReference>
<dbReference type="PROSITE" id="PS50883">
    <property type="entry name" value="EAL"/>
    <property type="match status" value="1"/>
</dbReference>
<feature type="domain" description="EAL" evidence="2">
    <location>
        <begin position="414"/>
        <end position="662"/>
    </location>
</feature>
<dbReference type="PROSITE" id="PS50887">
    <property type="entry name" value="GGDEF"/>
    <property type="match status" value="1"/>
</dbReference>
<proteinExistence type="predicted"/>
<dbReference type="SUPFAM" id="SSF55073">
    <property type="entry name" value="Nucleotide cyclase"/>
    <property type="match status" value="1"/>
</dbReference>
<dbReference type="InterPro" id="IPR050706">
    <property type="entry name" value="Cyclic-di-GMP_PDE-like"/>
</dbReference>
<dbReference type="Pfam" id="PF00563">
    <property type="entry name" value="EAL"/>
    <property type="match status" value="1"/>
</dbReference>
<dbReference type="InterPro" id="IPR001633">
    <property type="entry name" value="EAL_dom"/>
</dbReference>
<dbReference type="Gene3D" id="3.30.70.270">
    <property type="match status" value="1"/>
</dbReference>
<keyword evidence="1" id="KW-0812">Transmembrane</keyword>
<dbReference type="InterPro" id="IPR000160">
    <property type="entry name" value="GGDEF_dom"/>
</dbReference>
<dbReference type="CDD" id="cd01949">
    <property type="entry name" value="GGDEF"/>
    <property type="match status" value="1"/>
</dbReference>
<dbReference type="EMBL" id="FLUO01000001">
    <property type="protein sequence ID" value="SBV91857.1"/>
    <property type="molecule type" value="Genomic_DNA"/>
</dbReference>
<dbReference type="PANTHER" id="PTHR33121">
    <property type="entry name" value="CYCLIC DI-GMP PHOSPHODIESTERASE PDEF"/>
    <property type="match status" value="1"/>
</dbReference>
<sequence>MRRKRGFRRDSMTFHQARLILVAALSVGFIAFLVQGAMLAATTRDLLHERERQILALAEAAAVAALAERDTALAGRVLTDVLRVDGVAAVRIEDADGVVFAAVHAVRPVPQEPGWLSRAVVFVFGTRQAIVHPLDGGGRLVAEFLLDHDLALYRHVLGASLVATLMAALLVGGVLAVLFHRFLTRPILAISRQVAAVDAEDPHSRLLTVPDWHRDSELGRAVQRINAMLIQLGAAQNALRRMTTRDSSTNLPNRTLTVEHLVGVAARVAPGRGAAVMAVLMDRFDEFKDLVGHDQVDEMVLDLAARLLEHVDPGAFVGRIGVDCFAVVVEGLTSADEATDHAKHLIDALMHDAGHPEAAVRSSVAVGIAYLPDDGDDPAELLRKAVAATASAKRRPQARWNFFEDGLSEVAHRRLQLETQLHQAIDGGAFELYFQPQFNALGVVTGAEALLRWRRDGRIVLPGAFIQVAEDSGLVVPIGEWVVEETCRAAAALAEVGRDLRIAFNVSPQQLEDAGFVGRVAEALARHRVPPRRVEVEITEYTLAMERGLVRERLRQLRAMGVRIALDDFGTGYSSLAYLRRFPVDVLKIDRGFVTDIPDDVAVPSTILTLADKLGIACVAEGIETVPQRDWLIANGCDCFQGYLFARPMPFAAFFERYASPSGVDSGFRREGHIVDGKIV</sequence>
<dbReference type="GO" id="GO:0007165">
    <property type="term" value="P:signal transduction"/>
    <property type="evidence" value="ECO:0007669"/>
    <property type="project" value="InterPro"/>
</dbReference>
<keyword evidence="1" id="KW-1133">Transmembrane helix</keyword>
<dbReference type="Pfam" id="PF00990">
    <property type="entry name" value="GGDEF"/>
    <property type="match status" value="1"/>
</dbReference>
<evidence type="ECO:0000313" key="5">
    <source>
        <dbReference type="EMBL" id="SBV91857.1"/>
    </source>
</evidence>
<evidence type="ECO:0000259" key="4">
    <source>
        <dbReference type="PROSITE" id="PS50887"/>
    </source>
</evidence>
<dbReference type="Gene3D" id="3.20.20.450">
    <property type="entry name" value="EAL domain"/>
    <property type="match status" value="1"/>
</dbReference>
<dbReference type="NCBIfam" id="TIGR00254">
    <property type="entry name" value="GGDEF"/>
    <property type="match status" value="1"/>
</dbReference>
<protein>
    <submittedName>
        <fullName evidence="5">Putative Diguanylate cyclase/phosphodiesterase</fullName>
    </submittedName>
</protein>
<dbReference type="SUPFAM" id="SSF141868">
    <property type="entry name" value="EAL domain-like"/>
    <property type="match status" value="1"/>
</dbReference>
<dbReference type="SMART" id="SM00052">
    <property type="entry name" value="EAL"/>
    <property type="match status" value="1"/>
</dbReference>
<dbReference type="InterPro" id="IPR043128">
    <property type="entry name" value="Rev_trsase/Diguanyl_cyclase"/>
</dbReference>
<dbReference type="InterPro" id="IPR003660">
    <property type="entry name" value="HAMP_dom"/>
</dbReference>
<dbReference type="PANTHER" id="PTHR33121:SF79">
    <property type="entry name" value="CYCLIC DI-GMP PHOSPHODIESTERASE PDED-RELATED"/>
    <property type="match status" value="1"/>
</dbReference>
<feature type="domain" description="GGDEF" evidence="4">
    <location>
        <begin position="275"/>
        <end position="405"/>
    </location>
</feature>
<dbReference type="CDD" id="cd01948">
    <property type="entry name" value="EAL"/>
    <property type="match status" value="1"/>
</dbReference>
<accession>A0A212IXF4</accession>
<dbReference type="InterPro" id="IPR035919">
    <property type="entry name" value="EAL_sf"/>
</dbReference>
<dbReference type="SMART" id="SM00267">
    <property type="entry name" value="GGDEF"/>
    <property type="match status" value="1"/>
</dbReference>
<feature type="domain" description="HAMP" evidence="3">
    <location>
        <begin position="181"/>
        <end position="237"/>
    </location>
</feature>